<dbReference type="PANTHER" id="PTHR43248:SF29">
    <property type="entry name" value="TRIPEPTIDYL AMINOPEPTIDASE"/>
    <property type="match status" value="1"/>
</dbReference>
<evidence type="ECO:0000313" key="6">
    <source>
        <dbReference type="EMBL" id="GGU59467.1"/>
    </source>
</evidence>
<dbReference type="EMBL" id="BMTP01000017">
    <property type="protein sequence ID" value="GGU59467.1"/>
    <property type="molecule type" value="Genomic_DNA"/>
</dbReference>
<keyword evidence="7" id="KW-1185">Reference proteome</keyword>
<evidence type="ECO:0000259" key="5">
    <source>
        <dbReference type="Pfam" id="PF08386"/>
    </source>
</evidence>
<dbReference type="Pfam" id="PF08386">
    <property type="entry name" value="Abhydrolase_4"/>
    <property type="match status" value="1"/>
</dbReference>
<organism evidence="6 7">
    <name type="scientific">Streptomyces lavendofoliae</name>
    <dbReference type="NCBI Taxonomy" id="67314"/>
    <lineage>
        <taxon>Bacteria</taxon>
        <taxon>Bacillati</taxon>
        <taxon>Actinomycetota</taxon>
        <taxon>Actinomycetes</taxon>
        <taxon>Kitasatosporales</taxon>
        <taxon>Streptomycetaceae</taxon>
        <taxon>Streptomyces</taxon>
    </lineage>
</organism>
<dbReference type="Gene3D" id="3.40.50.1820">
    <property type="entry name" value="alpha/beta hydrolase"/>
    <property type="match status" value="1"/>
</dbReference>
<comment type="similarity">
    <text evidence="1">Belongs to the peptidase S33 family.</text>
</comment>
<reference evidence="6" key="1">
    <citation type="journal article" date="2014" name="Int. J. Syst. Evol. Microbiol.">
        <title>Complete genome sequence of Corynebacterium casei LMG S-19264T (=DSM 44701T), isolated from a smear-ripened cheese.</title>
        <authorList>
            <consortium name="US DOE Joint Genome Institute (JGI-PGF)"/>
            <person name="Walter F."/>
            <person name="Albersmeier A."/>
            <person name="Kalinowski J."/>
            <person name="Ruckert C."/>
        </authorList>
    </citation>
    <scope>NUCLEOTIDE SEQUENCE</scope>
    <source>
        <strain evidence="6">JCM 4391</strain>
    </source>
</reference>
<keyword evidence="3 6" id="KW-0378">Hydrolase</keyword>
<reference evidence="6" key="2">
    <citation type="submission" date="2020-09" db="EMBL/GenBank/DDBJ databases">
        <authorList>
            <person name="Sun Q."/>
            <person name="Ohkuma M."/>
        </authorList>
    </citation>
    <scope>NUCLEOTIDE SEQUENCE</scope>
    <source>
        <strain evidence="6">JCM 4391</strain>
    </source>
</reference>
<dbReference type="PANTHER" id="PTHR43248">
    <property type="entry name" value="2-SUCCINYL-6-HYDROXY-2,4-CYCLOHEXADIENE-1-CARBOXYLATE SYNTHASE"/>
    <property type="match status" value="1"/>
</dbReference>
<evidence type="ECO:0000313" key="7">
    <source>
        <dbReference type="Proteomes" id="UP000636661"/>
    </source>
</evidence>
<dbReference type="InterPro" id="IPR051601">
    <property type="entry name" value="Serine_prot/Carboxylest_S33"/>
</dbReference>
<gene>
    <name evidence="6" type="ORF">GCM10010274_55560</name>
</gene>
<dbReference type="Pfam" id="PF00561">
    <property type="entry name" value="Abhydrolase_1"/>
    <property type="match status" value="1"/>
</dbReference>
<accession>A0A918M7K4</accession>
<dbReference type="InterPro" id="IPR029058">
    <property type="entry name" value="AB_hydrolase_fold"/>
</dbReference>
<protein>
    <submittedName>
        <fullName evidence="6">Alpha/beta hydrolase</fullName>
    </submittedName>
</protein>
<dbReference type="RefSeq" id="WP_189554023.1">
    <property type="nucleotide sequence ID" value="NZ_BMTP01000017.1"/>
</dbReference>
<sequence>MVNEFRTQRPQWSPAPHDDTLEYATIEVPRDYADPGGERLTLALSRRRATAPERRRGILLAVNGGPGGDWGHGRALPDKYAGTPLHEVYDLIGFDPRGTGASTPLHAEVTVPRAPFDSRPPDSAFATLAEDMRLREEACARAGGDLRPHISTRNTARDMDVVRAVLGEDKLNFVGYAYGAYVGAVYGSMFPGHLDRSVLDSCVSPDWTWREQFLWQGDAVQRNVDRWAAWTGERHGHFGLGTSADRVLGTVEDVAALLEGLTHGVQLRTLFDGAVGNRAADRGQWTELGILVGRLRETAGAGGEGAGDACRGLLSQQGTWRPGDSEGDLRCGVLEAITLEHAWPADLEVYYQDMRDFRKRFPYGYGVLRAQPWVGAFRTFEAPEAPAVLTRDGYPAGLVVQADGDPMDHYAGGVAMAERLGHHLLTVEDSGEHEVYVLGGNPHVDEVVHRYLVEGVLPPARVSCPGRTPRPDVPADAA</sequence>
<evidence type="ECO:0000256" key="1">
    <source>
        <dbReference type="ARBA" id="ARBA00010088"/>
    </source>
</evidence>
<keyword evidence="2" id="KW-0732">Signal</keyword>
<dbReference type="SUPFAM" id="SSF53474">
    <property type="entry name" value="alpha/beta-Hydrolases"/>
    <property type="match status" value="1"/>
</dbReference>
<proteinExistence type="inferred from homology"/>
<dbReference type="InterPro" id="IPR013595">
    <property type="entry name" value="Pept_S33_TAP-like_C"/>
</dbReference>
<evidence type="ECO:0000256" key="2">
    <source>
        <dbReference type="ARBA" id="ARBA00022729"/>
    </source>
</evidence>
<evidence type="ECO:0000256" key="3">
    <source>
        <dbReference type="ARBA" id="ARBA00022801"/>
    </source>
</evidence>
<feature type="domain" description="AB hydrolase-1" evidence="4">
    <location>
        <begin position="59"/>
        <end position="238"/>
    </location>
</feature>
<dbReference type="Proteomes" id="UP000636661">
    <property type="component" value="Unassembled WGS sequence"/>
</dbReference>
<comment type="caution">
    <text evidence="6">The sequence shown here is derived from an EMBL/GenBank/DDBJ whole genome shotgun (WGS) entry which is preliminary data.</text>
</comment>
<name>A0A918M7K4_9ACTN</name>
<dbReference type="GO" id="GO:0016787">
    <property type="term" value="F:hydrolase activity"/>
    <property type="evidence" value="ECO:0007669"/>
    <property type="project" value="UniProtKB-KW"/>
</dbReference>
<feature type="domain" description="Peptidase S33 tripeptidyl aminopeptidase-like C-terminal" evidence="5">
    <location>
        <begin position="381"/>
        <end position="464"/>
    </location>
</feature>
<evidence type="ECO:0000259" key="4">
    <source>
        <dbReference type="Pfam" id="PF00561"/>
    </source>
</evidence>
<dbReference type="InterPro" id="IPR000073">
    <property type="entry name" value="AB_hydrolase_1"/>
</dbReference>
<dbReference type="AlphaFoldDB" id="A0A918M7K4"/>